<keyword evidence="3" id="KW-1185">Reference proteome</keyword>
<sequence>MEERNMTQATKLYPIGIQTFEKIRNGNYLYIDKTEIIYRLTHAASNYVFLSRPRRFGKSLLTSTLKAYFEGRRDLFKGLAMERLETEWTEYPVLHFDMSLGKHMEKEQLERYLLSQLEQIEEDYGIHSDSPDSNIRLTKLIRHVHEQTDRQVVVLIDEYDAPLLDVVHEEKNLPVLRNIMRNFYSPLKACDPYLRFVFLTGITKFSQLSIFSELNNIQNISMLPEYAAICGITEEEMATQMDEDLDILAKRMGISREEAVQKLKYNYDGYHFTWPSPDIYNPFSLLNAFVTGRLDSYWFGSGTPTYLIEMLKKYGVLPSKIGGNEATAEEFDAPTERMASITPLLYQSGYVTIKDADTDFGIYRLDIPNKEVRIGLMRSLLPYYVTPDTLTATTTIVNLARALVKGDMEGMLQLLQTFLSTVPYCDHTDYEGHYQQMLYIIFSLLGMYVDVEVSTPRGRVDMVMRTATTLYIVELKLNQSAEAAMQQIDLKNYPERFALCGLPMVKVGINFDMERHTLKDWMIE</sequence>
<evidence type="ECO:0000313" key="3">
    <source>
        <dbReference type="Proteomes" id="UP000003598"/>
    </source>
</evidence>
<evidence type="ECO:0000313" key="2">
    <source>
        <dbReference type="EMBL" id="EHG99143.1"/>
    </source>
</evidence>
<reference evidence="2 3" key="1">
    <citation type="submission" date="2011-03" db="EMBL/GenBank/DDBJ databases">
        <authorList>
            <person name="Weinstock G."/>
            <person name="Sodergren E."/>
            <person name="Clifton S."/>
            <person name="Fulton L."/>
            <person name="Fulton B."/>
            <person name="Courtney L."/>
            <person name="Fronick C."/>
            <person name="Harrison M."/>
            <person name="Strong C."/>
            <person name="Farmer C."/>
            <person name="Delahaunty K."/>
            <person name="Markovic C."/>
            <person name="Hall O."/>
            <person name="Minx P."/>
            <person name="Tomlinson C."/>
            <person name="Mitreva M."/>
            <person name="Hou S."/>
            <person name="Chen J."/>
            <person name="Wollam A."/>
            <person name="Pepin K.H."/>
            <person name="Johnson M."/>
            <person name="Bhonagiri V."/>
            <person name="Zhang X."/>
            <person name="Suruliraj S."/>
            <person name="Warren W."/>
            <person name="Chinwalla A."/>
            <person name="Mardis E.R."/>
            <person name="Wilson R.K."/>
        </authorList>
    </citation>
    <scope>NUCLEOTIDE SEQUENCE [LARGE SCALE GENOMIC DNA]</scope>
    <source>
        <strain evidence="2 3">YIT 11840</strain>
    </source>
</reference>
<dbReference type="InterPro" id="IPR012547">
    <property type="entry name" value="PDDEXK_9"/>
</dbReference>
<gene>
    <name evidence="2" type="ORF">HMPREF9441_02755</name>
</gene>
<organism evidence="2 3">
    <name type="scientific">Paraprevotella clara YIT 11840</name>
    <dbReference type="NCBI Taxonomy" id="762968"/>
    <lineage>
        <taxon>Bacteria</taxon>
        <taxon>Pseudomonadati</taxon>
        <taxon>Bacteroidota</taxon>
        <taxon>Bacteroidia</taxon>
        <taxon>Bacteroidales</taxon>
        <taxon>Prevotellaceae</taxon>
        <taxon>Paraprevotella</taxon>
    </lineage>
</organism>
<dbReference type="Proteomes" id="UP000003598">
    <property type="component" value="Unassembled WGS sequence"/>
</dbReference>
<dbReference type="InterPro" id="IPR018631">
    <property type="entry name" value="AAA-ATPase-like_dom"/>
</dbReference>
<dbReference type="Pfam" id="PF08011">
    <property type="entry name" value="PDDEXK_9"/>
    <property type="match status" value="1"/>
</dbReference>
<dbReference type="AlphaFoldDB" id="G5STQ0"/>
<dbReference type="GeneID" id="93558099"/>
<dbReference type="PATRIC" id="fig|762968.3.peg.2447"/>
<proteinExistence type="predicted"/>
<dbReference type="Pfam" id="PF09820">
    <property type="entry name" value="AAA-ATPase_like"/>
    <property type="match status" value="1"/>
</dbReference>
<name>G5STQ0_9BACT</name>
<dbReference type="EMBL" id="AFFY01000045">
    <property type="protein sequence ID" value="EHG99143.1"/>
    <property type="molecule type" value="Genomic_DNA"/>
</dbReference>
<accession>G5STQ0</accession>
<dbReference type="InterPro" id="IPR027417">
    <property type="entry name" value="P-loop_NTPase"/>
</dbReference>
<protein>
    <recommendedName>
        <fullName evidence="1">AAA-ATPase-like domain-containing protein</fullName>
    </recommendedName>
</protein>
<dbReference type="HOGENOM" id="CLU_021114_0_1_10"/>
<dbReference type="eggNOG" id="COG1672">
    <property type="taxonomic scope" value="Bacteria"/>
</dbReference>
<comment type="caution">
    <text evidence="2">The sequence shown here is derived from an EMBL/GenBank/DDBJ whole genome shotgun (WGS) entry which is preliminary data.</text>
</comment>
<dbReference type="STRING" id="762968.HMPREF9441_02755"/>
<dbReference type="SUPFAM" id="SSF52540">
    <property type="entry name" value="P-loop containing nucleoside triphosphate hydrolases"/>
    <property type="match status" value="1"/>
</dbReference>
<dbReference type="RefSeq" id="WP_008621491.1">
    <property type="nucleotide sequence ID" value="NZ_JH376616.1"/>
</dbReference>
<feature type="domain" description="AAA-ATPase-like" evidence="1">
    <location>
        <begin position="14"/>
        <end position="211"/>
    </location>
</feature>
<dbReference type="PANTHER" id="PTHR34825">
    <property type="entry name" value="CONSERVED PROTEIN, WITH A WEAK D-GALACTARATE DEHYDRATASE/ALTRONATE HYDROLASE DOMAIN"/>
    <property type="match status" value="1"/>
</dbReference>
<evidence type="ECO:0000259" key="1">
    <source>
        <dbReference type="Pfam" id="PF09820"/>
    </source>
</evidence>
<dbReference type="PANTHER" id="PTHR34825:SF1">
    <property type="entry name" value="AAA-ATPASE-LIKE DOMAIN-CONTAINING PROTEIN"/>
    <property type="match status" value="1"/>
</dbReference>